<sequence>MELMISDEKTKELLEEVLIDLIKNRRELFYEVILEALEEVGLANAVTEGRKNEFVAEEEIFSILERASL</sequence>
<accession>A0A090AHA5</accession>
<dbReference type="KEGG" id="tig:THII_2337"/>
<evidence type="ECO:0000313" key="2">
    <source>
        <dbReference type="Proteomes" id="UP000031623"/>
    </source>
</evidence>
<dbReference type="InterPro" id="IPR057930">
    <property type="entry name" value="Antitoxin_put"/>
</dbReference>
<protein>
    <submittedName>
        <fullName evidence="1">Uncharacterized protein</fullName>
    </submittedName>
</protein>
<reference evidence="1 2" key="1">
    <citation type="journal article" date="2014" name="ISME J.">
        <title>Ecophysiology of Thioploca ingrica as revealed by the complete genome sequence supplemented with proteomic evidence.</title>
        <authorList>
            <person name="Kojima H."/>
            <person name="Ogura Y."/>
            <person name="Yamamoto N."/>
            <person name="Togashi T."/>
            <person name="Mori H."/>
            <person name="Watanabe T."/>
            <person name="Nemoto F."/>
            <person name="Kurokawa K."/>
            <person name="Hayashi T."/>
            <person name="Fukui M."/>
        </authorList>
    </citation>
    <scope>NUCLEOTIDE SEQUENCE [LARGE SCALE GENOMIC DNA]</scope>
</reference>
<gene>
    <name evidence="1" type="ORF">THII_2337</name>
</gene>
<dbReference type="EMBL" id="AP014633">
    <property type="protein sequence ID" value="BAP56634.1"/>
    <property type="molecule type" value="Genomic_DNA"/>
</dbReference>
<dbReference type="AlphaFoldDB" id="A0A090AHA5"/>
<evidence type="ECO:0000313" key="1">
    <source>
        <dbReference type="EMBL" id="BAP56634.1"/>
    </source>
</evidence>
<keyword evidence="2" id="KW-1185">Reference proteome</keyword>
<dbReference type="HOGENOM" id="CLU_186047_0_0_6"/>
<dbReference type="OrthoDB" id="573993at2"/>
<proteinExistence type="predicted"/>
<dbReference type="Pfam" id="PF25734">
    <property type="entry name" value="RelB_like_antitoxin"/>
    <property type="match status" value="1"/>
</dbReference>
<organism evidence="1 2">
    <name type="scientific">Thioploca ingrica</name>
    <dbReference type="NCBI Taxonomy" id="40754"/>
    <lineage>
        <taxon>Bacteria</taxon>
        <taxon>Pseudomonadati</taxon>
        <taxon>Pseudomonadota</taxon>
        <taxon>Gammaproteobacteria</taxon>
        <taxon>Thiotrichales</taxon>
        <taxon>Thiotrichaceae</taxon>
        <taxon>Thioploca</taxon>
    </lineage>
</organism>
<name>A0A090AHA5_9GAMM</name>
<dbReference type="Proteomes" id="UP000031623">
    <property type="component" value="Chromosome"/>
</dbReference>